<dbReference type="SUPFAM" id="SSF55729">
    <property type="entry name" value="Acyl-CoA N-acyltransferases (Nat)"/>
    <property type="match status" value="1"/>
</dbReference>
<dbReference type="AlphaFoldDB" id="A0A0D2LAL5"/>
<dbReference type="InterPro" id="IPR000182">
    <property type="entry name" value="GNAT_dom"/>
</dbReference>
<feature type="non-terminal residue" evidence="3">
    <location>
        <position position="1"/>
    </location>
</feature>
<gene>
    <name evidence="3" type="ORF">HYPSUDRAFT_136526</name>
</gene>
<organism evidence="3 4">
    <name type="scientific">Hypholoma sublateritium (strain FD-334 SS-4)</name>
    <dbReference type="NCBI Taxonomy" id="945553"/>
    <lineage>
        <taxon>Eukaryota</taxon>
        <taxon>Fungi</taxon>
        <taxon>Dikarya</taxon>
        <taxon>Basidiomycota</taxon>
        <taxon>Agaricomycotina</taxon>
        <taxon>Agaricomycetes</taxon>
        <taxon>Agaricomycetidae</taxon>
        <taxon>Agaricales</taxon>
        <taxon>Agaricineae</taxon>
        <taxon>Strophariaceae</taxon>
        <taxon>Hypholoma</taxon>
    </lineage>
</organism>
<dbReference type="Gene3D" id="3.40.630.30">
    <property type="match status" value="1"/>
</dbReference>
<protein>
    <recommendedName>
        <fullName evidence="2">N-acetyltransferase domain-containing protein</fullName>
    </recommendedName>
</protein>
<evidence type="ECO:0000256" key="1">
    <source>
        <dbReference type="ARBA" id="ARBA00022679"/>
    </source>
</evidence>
<dbReference type="PANTHER" id="PTHR13947">
    <property type="entry name" value="GNAT FAMILY N-ACETYLTRANSFERASE"/>
    <property type="match status" value="1"/>
</dbReference>
<evidence type="ECO:0000259" key="2">
    <source>
        <dbReference type="PROSITE" id="PS51186"/>
    </source>
</evidence>
<dbReference type="STRING" id="945553.A0A0D2LAL5"/>
<dbReference type="GO" id="GO:0008080">
    <property type="term" value="F:N-acetyltransferase activity"/>
    <property type="evidence" value="ECO:0007669"/>
    <property type="project" value="InterPro"/>
</dbReference>
<evidence type="ECO:0000313" key="4">
    <source>
        <dbReference type="Proteomes" id="UP000054270"/>
    </source>
</evidence>
<dbReference type="EMBL" id="KN817538">
    <property type="protein sequence ID" value="KJA24257.1"/>
    <property type="molecule type" value="Genomic_DNA"/>
</dbReference>
<name>A0A0D2LAL5_HYPSF</name>
<evidence type="ECO:0000313" key="3">
    <source>
        <dbReference type="EMBL" id="KJA24257.1"/>
    </source>
</evidence>
<dbReference type="Proteomes" id="UP000054270">
    <property type="component" value="Unassembled WGS sequence"/>
</dbReference>
<keyword evidence="1" id="KW-0808">Transferase</keyword>
<dbReference type="PROSITE" id="PS51186">
    <property type="entry name" value="GNAT"/>
    <property type="match status" value="1"/>
</dbReference>
<dbReference type="OrthoDB" id="41532at2759"/>
<dbReference type="CDD" id="cd04301">
    <property type="entry name" value="NAT_SF"/>
    <property type="match status" value="1"/>
</dbReference>
<accession>A0A0D2LAL5</accession>
<feature type="domain" description="N-acetyltransferase" evidence="2">
    <location>
        <begin position="30"/>
        <end position="183"/>
    </location>
</feature>
<proteinExistence type="predicted"/>
<dbReference type="Pfam" id="PF00583">
    <property type="entry name" value="Acetyltransf_1"/>
    <property type="match status" value="1"/>
</dbReference>
<dbReference type="InterPro" id="IPR016181">
    <property type="entry name" value="Acyl_CoA_acyltransferase"/>
</dbReference>
<dbReference type="InterPro" id="IPR050769">
    <property type="entry name" value="NAT_camello-type"/>
</dbReference>
<dbReference type="PANTHER" id="PTHR13947:SF37">
    <property type="entry name" value="LD18367P"/>
    <property type="match status" value="1"/>
</dbReference>
<reference evidence="4" key="1">
    <citation type="submission" date="2014-04" db="EMBL/GenBank/DDBJ databases">
        <title>Evolutionary Origins and Diversification of the Mycorrhizal Mutualists.</title>
        <authorList>
            <consortium name="DOE Joint Genome Institute"/>
            <consortium name="Mycorrhizal Genomics Consortium"/>
            <person name="Kohler A."/>
            <person name="Kuo A."/>
            <person name="Nagy L.G."/>
            <person name="Floudas D."/>
            <person name="Copeland A."/>
            <person name="Barry K.W."/>
            <person name="Cichocki N."/>
            <person name="Veneault-Fourrey C."/>
            <person name="LaButti K."/>
            <person name="Lindquist E.A."/>
            <person name="Lipzen A."/>
            <person name="Lundell T."/>
            <person name="Morin E."/>
            <person name="Murat C."/>
            <person name="Riley R."/>
            <person name="Ohm R."/>
            <person name="Sun H."/>
            <person name="Tunlid A."/>
            <person name="Henrissat B."/>
            <person name="Grigoriev I.V."/>
            <person name="Hibbett D.S."/>
            <person name="Martin F."/>
        </authorList>
    </citation>
    <scope>NUCLEOTIDE SEQUENCE [LARGE SCALE GENOMIC DNA]</scope>
    <source>
        <strain evidence="4">FD-334 SS-4</strain>
    </source>
</reference>
<keyword evidence="4" id="KW-1185">Reference proteome</keyword>
<sequence length="187" mass="20463">FYIVFLIGVTLLCRTRTRAHGAVIACVTLVIFIGWRRDVWSKFQQFCLAAITGDMADIGKHYGTPPSAFWIAEIVAGSQAGTIIGCVGLDSSTNPDATAAELCRMAVLPAYQGRGVGTLLLNTLIANAREQGLSAISLSTTMYQTVAMGLYEHVGFVEQKRVEVRVRYLFIKSKAYLVFYKLALSVE</sequence>